<dbReference type="OrthoDB" id="444344at2759"/>
<sequence length="540" mass="57615">AGLVALPKLRGGVRPIAVGEVVSQAVAHFPGLARWVSWTYRRPTALQFGAATTVHSAGGVQQGDPLGPLLFSAVLQSLATELRALPLDLAFFYLDDGVLAGDVQEVVRALQHVQRRATELGLQLNLSKCEVVGAGLLSESALTRVLPQSLLYTSDGSSRFQRNFELLGAAIGDEDFTASHCLARAQAAAPLLEAIGGLEDSQVSLRLLRSCAGHARLVHSMRSYKACCELDASYGLAPLSGDPYVVQALAAFNDFLPQPLAADVVLASKQKMLTTAEASWQRHLATSSLTARAVLRSEAEPGARAFLAAVPSGPTRMESAAFIVELRQRFGAPDAASDTWCPLCQGVLDTHSLHASTCAAGGERTQRHHALRDALCNWAARAGLQPERERPGLLLPQRPEEARVAARRPADIYLPSFQGSPVALDLAVVAPQRQESLAQAGQVALAAASSYTHTKETHLDTARLCSAQGVRFRPLVAEATGAWTRDASTVLLAVSKAVAVRTNQEASLLHAQLLQELSVISRGHRARAVLRRRAEASEHT</sequence>
<feature type="domain" description="Reverse transcriptase" evidence="1">
    <location>
        <begin position="1"/>
        <end position="171"/>
    </location>
</feature>
<dbReference type="EMBL" id="CAJNJA010062819">
    <property type="protein sequence ID" value="CAE7877562.1"/>
    <property type="molecule type" value="Genomic_DNA"/>
</dbReference>
<dbReference type="InterPro" id="IPR043502">
    <property type="entry name" value="DNA/RNA_pol_sf"/>
</dbReference>
<dbReference type="InterPro" id="IPR000477">
    <property type="entry name" value="RT_dom"/>
</dbReference>
<dbReference type="Proteomes" id="UP000601435">
    <property type="component" value="Unassembled WGS sequence"/>
</dbReference>
<protein>
    <recommendedName>
        <fullName evidence="1">Reverse transcriptase domain-containing protein</fullName>
    </recommendedName>
</protein>
<keyword evidence="3" id="KW-1185">Reference proteome</keyword>
<dbReference type="PROSITE" id="PS50878">
    <property type="entry name" value="RT_POL"/>
    <property type="match status" value="1"/>
</dbReference>
<evidence type="ECO:0000313" key="3">
    <source>
        <dbReference type="Proteomes" id="UP000601435"/>
    </source>
</evidence>
<dbReference type="SUPFAM" id="SSF56672">
    <property type="entry name" value="DNA/RNA polymerases"/>
    <property type="match status" value="1"/>
</dbReference>
<dbReference type="PANTHER" id="PTHR48462:SF1">
    <property type="entry name" value="PROTEIN, PUTATIVE-RELATED"/>
    <property type="match status" value="1"/>
</dbReference>
<organism evidence="2 3">
    <name type="scientific">Symbiodinium necroappetens</name>
    <dbReference type="NCBI Taxonomy" id="1628268"/>
    <lineage>
        <taxon>Eukaryota</taxon>
        <taxon>Sar</taxon>
        <taxon>Alveolata</taxon>
        <taxon>Dinophyceae</taxon>
        <taxon>Suessiales</taxon>
        <taxon>Symbiodiniaceae</taxon>
        <taxon>Symbiodinium</taxon>
    </lineage>
</organism>
<name>A0A813AT89_9DINO</name>
<gene>
    <name evidence="2" type="ORF">SNEC2469_LOCUS28671</name>
</gene>
<reference evidence="2" key="1">
    <citation type="submission" date="2021-02" db="EMBL/GenBank/DDBJ databases">
        <authorList>
            <person name="Dougan E. K."/>
            <person name="Rhodes N."/>
            <person name="Thang M."/>
            <person name="Chan C."/>
        </authorList>
    </citation>
    <scope>NUCLEOTIDE SEQUENCE</scope>
</reference>
<evidence type="ECO:0000313" key="2">
    <source>
        <dbReference type="EMBL" id="CAE7877562.1"/>
    </source>
</evidence>
<feature type="non-terminal residue" evidence="2">
    <location>
        <position position="540"/>
    </location>
</feature>
<comment type="caution">
    <text evidence="2">The sequence shown here is derived from an EMBL/GenBank/DDBJ whole genome shotgun (WGS) entry which is preliminary data.</text>
</comment>
<accession>A0A813AT89</accession>
<dbReference type="PANTHER" id="PTHR48462">
    <property type="entry name" value="PROTEIN, PUTATIVE-RELATED"/>
    <property type="match status" value="1"/>
</dbReference>
<dbReference type="AlphaFoldDB" id="A0A813AT89"/>
<proteinExistence type="predicted"/>
<dbReference type="Pfam" id="PF00078">
    <property type="entry name" value="RVT_1"/>
    <property type="match status" value="1"/>
</dbReference>
<evidence type="ECO:0000259" key="1">
    <source>
        <dbReference type="PROSITE" id="PS50878"/>
    </source>
</evidence>